<dbReference type="Pfam" id="PF07714">
    <property type="entry name" value="PK_Tyr_Ser-Thr"/>
    <property type="match status" value="1"/>
</dbReference>
<dbReference type="CDD" id="cd14066">
    <property type="entry name" value="STKc_IRAK"/>
    <property type="match status" value="1"/>
</dbReference>
<evidence type="ECO:0000256" key="1">
    <source>
        <dbReference type="ARBA" id="ARBA00022679"/>
    </source>
</evidence>
<evidence type="ECO:0000256" key="4">
    <source>
        <dbReference type="ARBA" id="ARBA00022840"/>
    </source>
</evidence>
<dbReference type="InterPro" id="IPR011009">
    <property type="entry name" value="Kinase-like_dom_sf"/>
</dbReference>
<dbReference type="FunFam" id="3.30.200.20:FF:000305">
    <property type="entry name" value="PTI1-like tyrosine-protein kinase At3g15890"/>
    <property type="match status" value="1"/>
</dbReference>
<keyword evidence="2" id="KW-0547">Nucleotide-binding</keyword>
<gene>
    <name evidence="6" type="ORF">MP_TR26774_c8_g1_i1_g.79116</name>
</gene>
<dbReference type="Gene3D" id="3.30.200.20">
    <property type="entry name" value="Phosphorylase Kinase, domain 1"/>
    <property type="match status" value="1"/>
</dbReference>
<dbReference type="AlphaFoldDB" id="A0A1J3ICV1"/>
<dbReference type="PROSITE" id="PS50011">
    <property type="entry name" value="PROTEIN_KINASE_DOM"/>
    <property type="match status" value="1"/>
</dbReference>
<dbReference type="GO" id="GO:0004672">
    <property type="term" value="F:protein kinase activity"/>
    <property type="evidence" value="ECO:0007669"/>
    <property type="project" value="InterPro"/>
</dbReference>
<dbReference type="InterPro" id="IPR001245">
    <property type="entry name" value="Ser-Thr/Tyr_kinase_cat_dom"/>
</dbReference>
<dbReference type="Gene3D" id="1.10.510.10">
    <property type="entry name" value="Transferase(Phosphotransferase) domain 1"/>
    <property type="match status" value="1"/>
</dbReference>
<keyword evidence="4" id="KW-0067">ATP-binding</keyword>
<evidence type="ECO:0000259" key="5">
    <source>
        <dbReference type="PROSITE" id="PS50011"/>
    </source>
</evidence>
<feature type="domain" description="Protein kinase" evidence="5">
    <location>
        <begin position="40"/>
        <end position="331"/>
    </location>
</feature>
<evidence type="ECO:0000313" key="6">
    <source>
        <dbReference type="EMBL" id="JAU78250.1"/>
    </source>
</evidence>
<dbReference type="GO" id="GO:0005524">
    <property type="term" value="F:ATP binding"/>
    <property type="evidence" value="ECO:0007669"/>
    <property type="project" value="UniProtKB-KW"/>
</dbReference>
<dbReference type="SUPFAM" id="SSF56112">
    <property type="entry name" value="Protein kinase-like (PK-like)"/>
    <property type="match status" value="1"/>
</dbReference>
<keyword evidence="3 6" id="KW-0418">Kinase</keyword>
<dbReference type="EMBL" id="GEVM01027688">
    <property type="protein sequence ID" value="JAU78250.1"/>
    <property type="molecule type" value="Transcribed_RNA"/>
</dbReference>
<organism evidence="6">
    <name type="scientific">Noccaea caerulescens</name>
    <name type="common">Alpine penny-cress</name>
    <name type="synonym">Thlaspi caerulescens</name>
    <dbReference type="NCBI Taxonomy" id="107243"/>
    <lineage>
        <taxon>Eukaryota</taxon>
        <taxon>Viridiplantae</taxon>
        <taxon>Streptophyta</taxon>
        <taxon>Embryophyta</taxon>
        <taxon>Tracheophyta</taxon>
        <taxon>Spermatophyta</taxon>
        <taxon>Magnoliopsida</taxon>
        <taxon>eudicotyledons</taxon>
        <taxon>Gunneridae</taxon>
        <taxon>Pentapetalae</taxon>
        <taxon>rosids</taxon>
        <taxon>malvids</taxon>
        <taxon>Brassicales</taxon>
        <taxon>Brassicaceae</taxon>
        <taxon>Coluteocarpeae</taxon>
        <taxon>Noccaea</taxon>
    </lineage>
</organism>
<dbReference type="InterPro" id="IPR000719">
    <property type="entry name" value="Prot_kinase_dom"/>
</dbReference>
<dbReference type="InterPro" id="IPR052059">
    <property type="entry name" value="CR_Ser/Thr_kinase"/>
</dbReference>
<evidence type="ECO:0000256" key="3">
    <source>
        <dbReference type="ARBA" id="ARBA00022777"/>
    </source>
</evidence>
<dbReference type="InterPro" id="IPR008266">
    <property type="entry name" value="Tyr_kinase_AS"/>
</dbReference>
<dbReference type="PANTHER" id="PTHR47973">
    <property type="entry name" value="CYSTEINE-RICH RECEPTOR-LIKE PROTEIN KINASE 3"/>
    <property type="match status" value="1"/>
</dbReference>
<protein>
    <submittedName>
        <fullName evidence="6">PTI1-like tyrosine-protein kinase</fullName>
    </submittedName>
</protein>
<keyword evidence="1" id="KW-0808">Transferase</keyword>
<dbReference type="PROSITE" id="PS00109">
    <property type="entry name" value="PROTEIN_KINASE_TYR"/>
    <property type="match status" value="1"/>
</dbReference>
<accession>A0A1J3ICV1</accession>
<name>A0A1J3ICV1_NOCCA</name>
<evidence type="ECO:0000256" key="2">
    <source>
        <dbReference type="ARBA" id="ARBA00022741"/>
    </source>
</evidence>
<dbReference type="FunFam" id="1.10.510.10:FF:000095">
    <property type="entry name" value="protein STRUBBELIG-RECEPTOR FAMILY 8"/>
    <property type="match status" value="1"/>
</dbReference>
<sequence length="396" mass="45025">MQLFSRCCAKGFDGKKKGKTEPSSWREFSLKELHAATNSFNYDNKLGEGRLGSVYWGQLWDGSQIAVKRLKAWSSSEEVDFAAEVEILARIRHKNLLSVRGYCAEGQERLLVYDYMPNLSLVSHLHGQHSAECLLDWTKRVKIAISSAQAITYLHHHATPRIVHGDVRASNVLLDSEFEAQVTDFGYGKLMPDDTEDGGAAKAKSNSVYLSPECVASGQESETGDVYSFGILLLELVSGKRPVERINATTKRGITEWVLPLVYERKFGEIVDQRLLREEEQVEEKLKKLVLVGLVCAQREPEKRPTMSEVVEMLMNESKEKIYELEANPLFKNPHSSNANNREQQDEIINYMQSLRRQVELFFLEYLLFRNIKVYLHTTCSLSLLLCIGLVANPNF</sequence>
<reference evidence="6" key="1">
    <citation type="submission" date="2016-07" db="EMBL/GenBank/DDBJ databases">
        <title>De novo transcriptome assembly of four accessions of the metal hyperaccumulator plant Noccaea caerulescens.</title>
        <authorList>
            <person name="Blande D."/>
            <person name="Halimaa P."/>
            <person name="Tervahauta A.I."/>
            <person name="Aarts M.G."/>
            <person name="Karenlampi S.O."/>
        </authorList>
    </citation>
    <scope>NUCLEOTIDE SEQUENCE</scope>
</reference>
<proteinExistence type="predicted"/>